<feature type="transmembrane region" description="Helical" evidence="1">
    <location>
        <begin position="59"/>
        <end position="81"/>
    </location>
</feature>
<protein>
    <recommendedName>
        <fullName evidence="4">Transporter</fullName>
    </recommendedName>
</protein>
<comment type="caution">
    <text evidence="2">The sequence shown here is derived from an EMBL/GenBank/DDBJ whole genome shotgun (WGS) entry which is preliminary data.</text>
</comment>
<name>A0ABW8APN7_9ACTN</name>
<accession>A0ABW8APN7</accession>
<evidence type="ECO:0000256" key="1">
    <source>
        <dbReference type="SAM" id="Phobius"/>
    </source>
</evidence>
<proteinExistence type="predicted"/>
<keyword evidence="1" id="KW-0472">Membrane</keyword>
<sequence length="87" mass="8615">MSPVTALAEHVYGSAPQSGLNLTSALTLMGLGVAGLLLFVVLLGALFRAPTVIVDNGGGSGVFGAILFAGLVIGVLFMTLMQNGGAP</sequence>
<gene>
    <name evidence="2" type="ORF">ACIB24_13500</name>
</gene>
<keyword evidence="1" id="KW-1133">Transmembrane helix</keyword>
<feature type="transmembrane region" description="Helical" evidence="1">
    <location>
        <begin position="25"/>
        <end position="47"/>
    </location>
</feature>
<keyword evidence="1" id="KW-0812">Transmembrane</keyword>
<organism evidence="2 3">
    <name type="scientific">Spongisporangium articulatum</name>
    <dbReference type="NCBI Taxonomy" id="3362603"/>
    <lineage>
        <taxon>Bacteria</taxon>
        <taxon>Bacillati</taxon>
        <taxon>Actinomycetota</taxon>
        <taxon>Actinomycetes</taxon>
        <taxon>Kineosporiales</taxon>
        <taxon>Kineosporiaceae</taxon>
        <taxon>Spongisporangium</taxon>
    </lineage>
</organism>
<reference evidence="2 3" key="1">
    <citation type="submission" date="2024-10" db="EMBL/GenBank/DDBJ databases">
        <title>The Natural Products Discovery Center: Release of the First 8490 Sequenced Strains for Exploring Actinobacteria Biosynthetic Diversity.</title>
        <authorList>
            <person name="Kalkreuter E."/>
            <person name="Kautsar S.A."/>
            <person name="Yang D."/>
            <person name="Bader C.D."/>
            <person name="Teijaro C.N."/>
            <person name="Fluegel L."/>
            <person name="Davis C.M."/>
            <person name="Simpson J.R."/>
            <person name="Lauterbach L."/>
            <person name="Steele A.D."/>
            <person name="Gui C."/>
            <person name="Meng S."/>
            <person name="Li G."/>
            <person name="Viehrig K."/>
            <person name="Ye F."/>
            <person name="Su P."/>
            <person name="Kiefer A.F."/>
            <person name="Nichols A."/>
            <person name="Cepeda A.J."/>
            <person name="Yan W."/>
            <person name="Fan B."/>
            <person name="Jiang Y."/>
            <person name="Adhikari A."/>
            <person name="Zheng C.-J."/>
            <person name="Schuster L."/>
            <person name="Cowan T.M."/>
            <person name="Smanski M.J."/>
            <person name="Chevrette M.G."/>
            <person name="De Carvalho L.P.S."/>
            <person name="Shen B."/>
        </authorList>
    </citation>
    <scope>NUCLEOTIDE SEQUENCE [LARGE SCALE GENOMIC DNA]</scope>
    <source>
        <strain evidence="2 3">NPDC049639</strain>
    </source>
</reference>
<dbReference type="RefSeq" id="WP_398280991.1">
    <property type="nucleotide sequence ID" value="NZ_JBITLV010000004.1"/>
</dbReference>
<dbReference type="Proteomes" id="UP001612915">
    <property type="component" value="Unassembled WGS sequence"/>
</dbReference>
<evidence type="ECO:0008006" key="4">
    <source>
        <dbReference type="Google" id="ProtNLM"/>
    </source>
</evidence>
<keyword evidence="3" id="KW-1185">Reference proteome</keyword>
<evidence type="ECO:0000313" key="2">
    <source>
        <dbReference type="EMBL" id="MFI7588078.1"/>
    </source>
</evidence>
<evidence type="ECO:0000313" key="3">
    <source>
        <dbReference type="Proteomes" id="UP001612915"/>
    </source>
</evidence>
<dbReference type="EMBL" id="JBITLV010000004">
    <property type="protein sequence ID" value="MFI7588078.1"/>
    <property type="molecule type" value="Genomic_DNA"/>
</dbReference>